<dbReference type="GO" id="GO:0006457">
    <property type="term" value="P:protein folding"/>
    <property type="evidence" value="ECO:0007669"/>
    <property type="project" value="TreeGrafter"/>
</dbReference>
<protein>
    <submittedName>
        <fullName evidence="4">Endoplasmic reticulum resident protein 44</fullName>
    </submittedName>
</protein>
<dbReference type="GO" id="GO:0003676">
    <property type="term" value="F:nucleic acid binding"/>
    <property type="evidence" value="ECO:0007669"/>
    <property type="project" value="InterPro"/>
</dbReference>
<feature type="region of interest" description="Disordered" evidence="1">
    <location>
        <begin position="999"/>
        <end position="1043"/>
    </location>
</feature>
<dbReference type="PROSITE" id="PS51352">
    <property type="entry name" value="THIOREDOXIN_2"/>
    <property type="match status" value="1"/>
</dbReference>
<dbReference type="SUPFAM" id="SSF53098">
    <property type="entry name" value="Ribonuclease H-like"/>
    <property type="match status" value="1"/>
</dbReference>
<dbReference type="InterPro" id="IPR041862">
    <property type="entry name" value="ERp44_PDI_b_2"/>
</dbReference>
<dbReference type="FunFam" id="3.30.420.10:FF:000063">
    <property type="entry name" value="Retrovirus-related Pol polyprotein from transposon 297-like Protein"/>
    <property type="match status" value="1"/>
</dbReference>
<evidence type="ECO:0000259" key="3">
    <source>
        <dbReference type="PROSITE" id="PS51352"/>
    </source>
</evidence>
<dbReference type="Pfam" id="PF00665">
    <property type="entry name" value="rve"/>
    <property type="match status" value="1"/>
</dbReference>
<name>A0A6A4WVI2_AMPAM</name>
<dbReference type="Gene3D" id="3.40.30.10">
    <property type="entry name" value="Glutaredoxin"/>
    <property type="match status" value="3"/>
</dbReference>
<accession>A0A6A4WVI2</accession>
<feature type="compositionally biased region" description="Pro residues" evidence="1">
    <location>
        <begin position="695"/>
        <end position="706"/>
    </location>
</feature>
<organism evidence="4 5">
    <name type="scientific">Amphibalanus amphitrite</name>
    <name type="common">Striped barnacle</name>
    <name type="synonym">Balanus amphitrite</name>
    <dbReference type="NCBI Taxonomy" id="1232801"/>
    <lineage>
        <taxon>Eukaryota</taxon>
        <taxon>Metazoa</taxon>
        <taxon>Ecdysozoa</taxon>
        <taxon>Arthropoda</taxon>
        <taxon>Crustacea</taxon>
        <taxon>Multicrustacea</taxon>
        <taxon>Cirripedia</taxon>
        <taxon>Thoracica</taxon>
        <taxon>Thoracicalcarea</taxon>
        <taxon>Balanomorpha</taxon>
        <taxon>Balanoidea</taxon>
        <taxon>Balanidae</taxon>
        <taxon>Amphibalaninae</taxon>
        <taxon>Amphibalanus</taxon>
    </lineage>
</organism>
<dbReference type="EMBL" id="VIIS01000354">
    <property type="protein sequence ID" value="KAF0310014.1"/>
    <property type="molecule type" value="Genomic_DNA"/>
</dbReference>
<dbReference type="InterPro" id="IPR013766">
    <property type="entry name" value="Thioredoxin_domain"/>
</dbReference>
<dbReference type="InterPro" id="IPR001584">
    <property type="entry name" value="Integrase_cat-core"/>
</dbReference>
<dbReference type="InterPro" id="IPR036249">
    <property type="entry name" value="Thioredoxin-like_sf"/>
</dbReference>
<reference evidence="4 5" key="1">
    <citation type="submission" date="2019-07" db="EMBL/GenBank/DDBJ databases">
        <title>Draft genome assembly of a fouling barnacle, Amphibalanus amphitrite (Darwin, 1854): The first reference genome for Thecostraca.</title>
        <authorList>
            <person name="Kim W."/>
        </authorList>
    </citation>
    <scope>NUCLEOTIDE SEQUENCE [LARGE SCALE GENOMIC DNA]</scope>
    <source>
        <strain evidence="4">SNU_AA5</strain>
        <tissue evidence="4">Soma without cirri and trophi</tissue>
    </source>
</reference>
<evidence type="ECO:0000259" key="2">
    <source>
        <dbReference type="PROSITE" id="PS50994"/>
    </source>
</evidence>
<proteinExistence type="predicted"/>
<feature type="compositionally biased region" description="Low complexity" evidence="1">
    <location>
        <begin position="707"/>
        <end position="735"/>
    </location>
</feature>
<dbReference type="GO" id="GO:0003756">
    <property type="term" value="F:protein disulfide isomerase activity"/>
    <property type="evidence" value="ECO:0007669"/>
    <property type="project" value="TreeGrafter"/>
</dbReference>
<dbReference type="Gene3D" id="1.10.340.70">
    <property type="match status" value="1"/>
</dbReference>
<dbReference type="InterPro" id="IPR021109">
    <property type="entry name" value="Peptidase_aspartic_dom_sf"/>
</dbReference>
<dbReference type="PANTHER" id="PTHR46295:SF1">
    <property type="entry name" value="ENDOPLASMIC RETICULUM RESIDENT PROTEIN 44"/>
    <property type="match status" value="1"/>
</dbReference>
<feature type="domain" description="Thioredoxin" evidence="3">
    <location>
        <begin position="1"/>
        <end position="123"/>
    </location>
</feature>
<dbReference type="SUPFAM" id="SSF50630">
    <property type="entry name" value="Acid proteases"/>
    <property type="match status" value="1"/>
</dbReference>
<dbReference type="Proteomes" id="UP000440578">
    <property type="component" value="Unassembled WGS sequence"/>
</dbReference>
<dbReference type="GO" id="GO:0005793">
    <property type="term" value="C:endoplasmic reticulum-Golgi intermediate compartment"/>
    <property type="evidence" value="ECO:0007669"/>
    <property type="project" value="TreeGrafter"/>
</dbReference>
<dbReference type="InterPro" id="IPR052643">
    <property type="entry name" value="ERP44"/>
</dbReference>
<dbReference type="AlphaFoldDB" id="A0A6A4WVI2"/>
<feature type="region of interest" description="Disordered" evidence="1">
    <location>
        <begin position="681"/>
        <end position="735"/>
    </location>
</feature>
<comment type="caution">
    <text evidence="4">The sequence shown here is derived from an EMBL/GenBank/DDBJ whole genome shotgun (WGS) entry which is preliminary data.</text>
</comment>
<evidence type="ECO:0000256" key="1">
    <source>
        <dbReference type="SAM" id="MobiDB-lite"/>
    </source>
</evidence>
<dbReference type="Pfam" id="PF13848">
    <property type="entry name" value="Thioredoxin_6"/>
    <property type="match status" value="1"/>
</dbReference>
<sequence>MLLLIFCHGASSGAVQFTSENFDKTIASTELVFVNFYADWCHFSNMLSPVWDKAADLVTEKLGSDRVVLGKVDCDQQDSIASRFHISKYPTLKLLRNGHPAKREYRGQRSAEAFLTFLEEELRDPVKVINSTDDIKQHSVDIQVDTGATCSLLSLQYARDLFKGKEFQPSSSRLFGFGRKPVPVAGTLPVTVTFGDKCADAQFFLVETPSTEAIMGLDLIQQLGLTLHPASGQIFSARLLPYAYDVVYVPGHRIPAADALSRLPLPDTGPAEEDDEVIALVTDDAADVISEDDVREASLLDDTLERLRSVIAAGWPDSARNCPPDLRPFFHVRHELHVRRDAVVIRGADRVVVPAALTDRYLQLAHRAHDGIVRMKQLLRSLCWWPGVDRAVTEVVKACDLCQQSDKVLSQKVRPAPLQPVPLPTRPWSKLGVDIVGPIAGVPQSARYAVTLTDYYSKWVEVGLCAKVETSDIIRILSVIWAREGYPEEIATDNGPQFISRDFETYLQQRKIKHLKSSVYWPRGNAAVERFNRSFKSWVQAAAQQSQVPFQAYLQGRLARYRATPHCTTGVSPSELLHGRKMRLDLPVFDDYCVTSDVARRVVKQQRRNRRHYDSRHRARPTEIAVGDTVCVRQPGHVQKKGAKFSKPLRVVSRHGPATFGLSDGSRWNVAHLARREIGAAPSTPTLPVSTEAVPAPPPPPSPPPVVAAAPASSVSSPAAPVSSPPAGAAAPRDPLAGVPTATACAPAPPVGAAPGPLPSELPSATEIVASPCPPAPPVLAPPIDPVNRVDPREKKGQVIGYFDSRESTNYRSFEKMAAALKDECHVLAGFGDQFRHMRPAGEDAVMVRKAGSTEDITHPALDIMNTQKLTDWAQRACVPLVREITFSNAEELTEERLPFMILFHKPDDTETPQRYAKVVEQQLFSEKEGINFLTADGLQFAHPLHHLGKSKDDLPLIAIDSFRHMYVFPDIKDMETPGKLKQFIDDLHSGKLHREFHYGPQTPAPAVPGTHPTTPPPTSPPESVFKKLGPSQNRYSLLKDEL</sequence>
<dbReference type="InterPro" id="IPR041588">
    <property type="entry name" value="Integrase_H2C2"/>
</dbReference>
<dbReference type="Gene3D" id="3.30.420.10">
    <property type="entry name" value="Ribonuclease H-like superfamily/Ribonuclease H"/>
    <property type="match status" value="1"/>
</dbReference>
<dbReference type="PROSITE" id="PS50994">
    <property type="entry name" value="INTEGRASE"/>
    <property type="match status" value="1"/>
</dbReference>
<dbReference type="Gene3D" id="2.40.70.10">
    <property type="entry name" value="Acid Proteases"/>
    <property type="match status" value="1"/>
</dbReference>
<keyword evidence="5" id="KW-1185">Reference proteome</keyword>
<evidence type="ECO:0000313" key="5">
    <source>
        <dbReference type="Proteomes" id="UP000440578"/>
    </source>
</evidence>
<feature type="domain" description="Integrase catalytic" evidence="2">
    <location>
        <begin position="423"/>
        <end position="581"/>
    </location>
</feature>
<dbReference type="Pfam" id="PF00085">
    <property type="entry name" value="Thioredoxin"/>
    <property type="match status" value="1"/>
</dbReference>
<dbReference type="OrthoDB" id="294696at2759"/>
<dbReference type="InterPro" id="IPR036397">
    <property type="entry name" value="RNaseH_sf"/>
</dbReference>
<evidence type="ECO:0000313" key="4">
    <source>
        <dbReference type="EMBL" id="KAF0310013.1"/>
    </source>
</evidence>
<dbReference type="GO" id="GO:0015074">
    <property type="term" value="P:DNA integration"/>
    <property type="evidence" value="ECO:0007669"/>
    <property type="project" value="InterPro"/>
</dbReference>
<gene>
    <name evidence="4" type="primary">Erp44_2</name>
    <name evidence="4" type="ORF">FJT64_018918</name>
</gene>
<dbReference type="InterPro" id="IPR012337">
    <property type="entry name" value="RNaseH-like_sf"/>
</dbReference>
<dbReference type="CDD" id="cd03072">
    <property type="entry name" value="PDI_b'_ERp44"/>
    <property type="match status" value="1"/>
</dbReference>
<dbReference type="FunFam" id="1.10.340.70:FF:000004">
    <property type="entry name" value="Retrovirus-related Pol polyprotein from transposon 297-like Protein"/>
    <property type="match status" value="1"/>
</dbReference>
<dbReference type="GO" id="GO:0005789">
    <property type="term" value="C:endoplasmic reticulum membrane"/>
    <property type="evidence" value="ECO:0007669"/>
    <property type="project" value="TreeGrafter"/>
</dbReference>
<dbReference type="PANTHER" id="PTHR46295">
    <property type="entry name" value="ENDOPLASMIC RETICULUM RESIDENT PROTEIN 44"/>
    <property type="match status" value="1"/>
</dbReference>
<dbReference type="Pfam" id="PF17921">
    <property type="entry name" value="Integrase_H2C2"/>
    <property type="match status" value="1"/>
</dbReference>
<dbReference type="EMBL" id="VIIS01000354">
    <property type="protein sequence ID" value="KAF0310013.1"/>
    <property type="molecule type" value="Genomic_DNA"/>
</dbReference>
<dbReference type="SUPFAM" id="SSF52833">
    <property type="entry name" value="Thioredoxin-like"/>
    <property type="match status" value="3"/>
</dbReference>